<keyword evidence="2" id="KW-0812">Transmembrane</keyword>
<protein>
    <submittedName>
        <fullName evidence="4">CapA family protein</fullName>
    </submittedName>
</protein>
<dbReference type="CDD" id="cd07381">
    <property type="entry name" value="MPP_CapA"/>
    <property type="match status" value="1"/>
</dbReference>
<dbReference type="PANTHER" id="PTHR33393:SF12">
    <property type="entry name" value="CAPSULE BIOSYNTHESIS PROTEIN CAPA"/>
    <property type="match status" value="1"/>
</dbReference>
<dbReference type="Gene3D" id="3.60.21.10">
    <property type="match status" value="1"/>
</dbReference>
<gene>
    <name evidence="4" type="ORF">IAD15_07245</name>
</gene>
<dbReference type="SUPFAM" id="SSF56300">
    <property type="entry name" value="Metallo-dependent phosphatases"/>
    <property type="match status" value="1"/>
</dbReference>
<reference evidence="4" key="1">
    <citation type="submission" date="2020-10" db="EMBL/GenBank/DDBJ databases">
        <authorList>
            <person name="Gilroy R."/>
        </authorList>
    </citation>
    <scope>NUCLEOTIDE SEQUENCE</scope>
    <source>
        <strain evidence="4">CHK195-11698</strain>
    </source>
</reference>
<dbReference type="InterPro" id="IPR052169">
    <property type="entry name" value="CW_Biosynth-Accessory"/>
</dbReference>
<reference evidence="4" key="2">
    <citation type="journal article" date="2021" name="PeerJ">
        <title>Extensive microbial diversity within the chicken gut microbiome revealed by metagenomics and culture.</title>
        <authorList>
            <person name="Gilroy R."/>
            <person name="Ravi A."/>
            <person name="Getino M."/>
            <person name="Pursley I."/>
            <person name="Horton D.L."/>
            <person name="Alikhan N.F."/>
            <person name="Baker D."/>
            <person name="Gharbi K."/>
            <person name="Hall N."/>
            <person name="Watson M."/>
            <person name="Adriaenssens E.M."/>
            <person name="Foster-Nyarko E."/>
            <person name="Jarju S."/>
            <person name="Secka A."/>
            <person name="Antonio M."/>
            <person name="Oren A."/>
            <person name="Chaudhuri R.R."/>
            <person name="La Ragione R."/>
            <person name="Hildebrand F."/>
            <person name="Pallen M.J."/>
        </authorList>
    </citation>
    <scope>NUCLEOTIDE SEQUENCE</scope>
    <source>
        <strain evidence="4">CHK195-11698</strain>
    </source>
</reference>
<dbReference type="InterPro" id="IPR019079">
    <property type="entry name" value="Capsule_synth_CapA"/>
</dbReference>
<evidence type="ECO:0000259" key="3">
    <source>
        <dbReference type="SMART" id="SM00854"/>
    </source>
</evidence>
<keyword evidence="2" id="KW-0472">Membrane</keyword>
<evidence type="ECO:0000256" key="2">
    <source>
        <dbReference type="SAM" id="Phobius"/>
    </source>
</evidence>
<feature type="domain" description="Capsule synthesis protein CapA" evidence="3">
    <location>
        <begin position="50"/>
        <end position="306"/>
    </location>
</feature>
<dbReference type="InterPro" id="IPR029052">
    <property type="entry name" value="Metallo-depent_PP-like"/>
</dbReference>
<comment type="similarity">
    <text evidence="1">Belongs to the CapA family.</text>
</comment>
<dbReference type="AlphaFoldDB" id="A0A9D1HPE9"/>
<comment type="caution">
    <text evidence="4">The sequence shown here is derived from an EMBL/GenBank/DDBJ whole genome shotgun (WGS) entry which is preliminary data.</text>
</comment>
<name>A0A9D1HPE9_9FIRM</name>
<sequence>MRRHKEIGQILICVVIGLVIGTSLGVLGHFFSPTQPEETVVSPPTSNQVTFRAVGDILMEEGIYDYLGSDYDFQDYFTDALPYLTGDVMLMNQETIIGGDDQGVKKDNYVFNTPTRVADQLVDLGFNMVSLANNHCLDMGQSGLDHSLAYWQAQEGLITSGTYATPEDRQTPRILEKNGIRFGFLAYTTFTNKKWLEEDEMYKVGYSQALATRTFDEEHRAIIKQEVEALRPLCDVLVVSCHWGVEGSFEVADSQREMAAYLNELGVDMIIGTHPHVMQPCEWIEDPESGHRTFVAYSLGNFISSDADVDAGEASGDAYSLSGILGMTITKEENGISMEDITYTPLVNHFTAEHTDYHLYPIALYNETLASQHARQPYSPSQFELAAIQDLILDVMDNGVVTLNMKGSAQDG</sequence>
<evidence type="ECO:0000313" key="5">
    <source>
        <dbReference type="Proteomes" id="UP000824175"/>
    </source>
</evidence>
<keyword evidence="2" id="KW-1133">Transmembrane helix</keyword>
<proteinExistence type="inferred from homology"/>
<evidence type="ECO:0000256" key="1">
    <source>
        <dbReference type="ARBA" id="ARBA00005662"/>
    </source>
</evidence>
<feature type="transmembrane region" description="Helical" evidence="2">
    <location>
        <begin position="7"/>
        <end position="31"/>
    </location>
</feature>
<dbReference type="Proteomes" id="UP000824175">
    <property type="component" value="Unassembled WGS sequence"/>
</dbReference>
<accession>A0A9D1HPE9</accession>
<evidence type="ECO:0000313" key="4">
    <source>
        <dbReference type="EMBL" id="HIU13846.1"/>
    </source>
</evidence>
<organism evidence="4 5">
    <name type="scientific">Candidatus Fimiplasma intestinipullorum</name>
    <dbReference type="NCBI Taxonomy" id="2840825"/>
    <lineage>
        <taxon>Bacteria</taxon>
        <taxon>Bacillati</taxon>
        <taxon>Bacillota</taxon>
        <taxon>Clostridia</taxon>
        <taxon>Eubacteriales</taxon>
        <taxon>Candidatus Fimiplasma</taxon>
    </lineage>
</organism>
<dbReference type="Pfam" id="PF09587">
    <property type="entry name" value="PGA_cap"/>
    <property type="match status" value="1"/>
</dbReference>
<dbReference type="PANTHER" id="PTHR33393">
    <property type="entry name" value="POLYGLUTAMINE SYNTHESIS ACCESSORY PROTEIN RV0574C-RELATED"/>
    <property type="match status" value="1"/>
</dbReference>
<dbReference type="SMART" id="SM00854">
    <property type="entry name" value="PGA_cap"/>
    <property type="match status" value="1"/>
</dbReference>
<dbReference type="EMBL" id="DVMJ01000059">
    <property type="protein sequence ID" value="HIU13846.1"/>
    <property type="molecule type" value="Genomic_DNA"/>
</dbReference>